<protein>
    <submittedName>
        <fullName evidence="2">Uncharacterized protein</fullName>
    </submittedName>
</protein>
<evidence type="ECO:0000256" key="1">
    <source>
        <dbReference type="SAM" id="MobiDB-lite"/>
    </source>
</evidence>
<comment type="caution">
    <text evidence="2">The sequence shown here is derived from an EMBL/GenBank/DDBJ whole genome shotgun (WGS) entry which is preliminary data.</text>
</comment>
<sequence length="126" mass="13519">MAAAQSWMNGCWSTRFGAAPDSRPTSRGLVSCALVVLCNTACNHGESRTPRHPKQPQRHEHRLGNKRLPPTSFTPCAVAESMPNYKGSLGESLRSASHGGRVLPPHCTCACSRVKPSKADQQGLAL</sequence>
<dbReference type="EMBL" id="ML996136">
    <property type="protein sequence ID" value="KAF2735354.1"/>
    <property type="molecule type" value="Genomic_DNA"/>
</dbReference>
<dbReference type="AlphaFoldDB" id="A0A9P4QYT4"/>
<reference evidence="2" key="1">
    <citation type="journal article" date="2020" name="Stud. Mycol.">
        <title>101 Dothideomycetes genomes: a test case for predicting lifestyles and emergence of pathogens.</title>
        <authorList>
            <person name="Haridas S."/>
            <person name="Albert R."/>
            <person name="Binder M."/>
            <person name="Bloem J."/>
            <person name="Labutti K."/>
            <person name="Salamov A."/>
            <person name="Andreopoulos B."/>
            <person name="Baker S."/>
            <person name="Barry K."/>
            <person name="Bills G."/>
            <person name="Bluhm B."/>
            <person name="Cannon C."/>
            <person name="Castanera R."/>
            <person name="Culley D."/>
            <person name="Daum C."/>
            <person name="Ezra D."/>
            <person name="Gonzalez J."/>
            <person name="Henrissat B."/>
            <person name="Kuo A."/>
            <person name="Liang C."/>
            <person name="Lipzen A."/>
            <person name="Lutzoni F."/>
            <person name="Magnuson J."/>
            <person name="Mondo S."/>
            <person name="Nolan M."/>
            <person name="Ohm R."/>
            <person name="Pangilinan J."/>
            <person name="Park H.-J."/>
            <person name="Ramirez L."/>
            <person name="Alfaro M."/>
            <person name="Sun H."/>
            <person name="Tritt A."/>
            <person name="Yoshinaga Y."/>
            <person name="Zwiers L.-H."/>
            <person name="Turgeon B."/>
            <person name="Goodwin S."/>
            <person name="Spatafora J."/>
            <person name="Crous P."/>
            <person name="Grigoriev I."/>
        </authorList>
    </citation>
    <scope>NUCLEOTIDE SEQUENCE</scope>
    <source>
        <strain evidence="2">CBS 125425</strain>
    </source>
</reference>
<feature type="region of interest" description="Disordered" evidence="1">
    <location>
        <begin position="44"/>
        <end position="71"/>
    </location>
</feature>
<evidence type="ECO:0000313" key="3">
    <source>
        <dbReference type="Proteomes" id="UP000799444"/>
    </source>
</evidence>
<keyword evidence="3" id="KW-1185">Reference proteome</keyword>
<organism evidence="2 3">
    <name type="scientific">Polyplosphaeria fusca</name>
    <dbReference type="NCBI Taxonomy" id="682080"/>
    <lineage>
        <taxon>Eukaryota</taxon>
        <taxon>Fungi</taxon>
        <taxon>Dikarya</taxon>
        <taxon>Ascomycota</taxon>
        <taxon>Pezizomycotina</taxon>
        <taxon>Dothideomycetes</taxon>
        <taxon>Pleosporomycetidae</taxon>
        <taxon>Pleosporales</taxon>
        <taxon>Tetraplosphaeriaceae</taxon>
        <taxon>Polyplosphaeria</taxon>
    </lineage>
</organism>
<proteinExistence type="predicted"/>
<accession>A0A9P4QYT4</accession>
<dbReference type="Proteomes" id="UP000799444">
    <property type="component" value="Unassembled WGS sequence"/>
</dbReference>
<evidence type="ECO:0000313" key="2">
    <source>
        <dbReference type="EMBL" id="KAF2735354.1"/>
    </source>
</evidence>
<feature type="compositionally biased region" description="Basic residues" evidence="1">
    <location>
        <begin position="50"/>
        <end position="65"/>
    </location>
</feature>
<name>A0A9P4QYT4_9PLEO</name>
<gene>
    <name evidence="2" type="ORF">EJ04DRAFT_522837</name>
</gene>